<dbReference type="EMBL" id="LAZR01000191">
    <property type="protein sequence ID" value="KKN83057.1"/>
    <property type="molecule type" value="Genomic_DNA"/>
</dbReference>
<proteinExistence type="predicted"/>
<comment type="caution">
    <text evidence="1">The sequence shown here is derived from an EMBL/GenBank/DDBJ whole genome shotgun (WGS) entry which is preliminary data.</text>
</comment>
<protein>
    <submittedName>
        <fullName evidence="1">Uncharacterized protein</fullName>
    </submittedName>
</protein>
<dbReference type="AlphaFoldDB" id="A0A0F9U6V4"/>
<evidence type="ECO:0000313" key="1">
    <source>
        <dbReference type="EMBL" id="KKN83057.1"/>
    </source>
</evidence>
<name>A0A0F9U6V4_9ZZZZ</name>
<organism evidence="1">
    <name type="scientific">marine sediment metagenome</name>
    <dbReference type="NCBI Taxonomy" id="412755"/>
    <lineage>
        <taxon>unclassified sequences</taxon>
        <taxon>metagenomes</taxon>
        <taxon>ecological metagenomes</taxon>
    </lineage>
</organism>
<sequence length="138" mass="16174">MTELNFKKLPYTDTTVSIHKSKANIERLLKEIGALGIQWTESFEEPIKLLLRVKFSDYIANFEIQLSSHPNKLQQEKQQKQVYRAYYWYFHGLVKFIRFGLVDVKDVFLPYAFIPSLNTTVREALDPSKLDGSRLLTD</sequence>
<gene>
    <name evidence="1" type="ORF">LCGC14_0303230</name>
</gene>
<reference evidence="1" key="1">
    <citation type="journal article" date="2015" name="Nature">
        <title>Complex archaea that bridge the gap between prokaryotes and eukaryotes.</title>
        <authorList>
            <person name="Spang A."/>
            <person name="Saw J.H."/>
            <person name="Jorgensen S.L."/>
            <person name="Zaremba-Niedzwiedzka K."/>
            <person name="Martijn J."/>
            <person name="Lind A.E."/>
            <person name="van Eijk R."/>
            <person name="Schleper C."/>
            <person name="Guy L."/>
            <person name="Ettema T.J."/>
        </authorList>
    </citation>
    <scope>NUCLEOTIDE SEQUENCE</scope>
</reference>
<accession>A0A0F9U6V4</accession>